<dbReference type="GO" id="GO:0009295">
    <property type="term" value="C:nucleoid"/>
    <property type="evidence" value="ECO:0007669"/>
    <property type="project" value="TreeGrafter"/>
</dbReference>
<dbReference type="Gene3D" id="2.40.50.140">
    <property type="entry name" value="Nucleic acid-binding proteins"/>
    <property type="match status" value="2"/>
</dbReference>
<comment type="caution">
    <text evidence="3">The sequence shown here is derived from an EMBL/GenBank/DDBJ whole genome shotgun (WGS) entry which is preliminary data.</text>
</comment>
<evidence type="ECO:0000313" key="3">
    <source>
        <dbReference type="EMBL" id="HIU52133.1"/>
    </source>
</evidence>
<name>A0A9D1SA75_9FIRM</name>
<organism evidence="3 4">
    <name type="scientific">Candidatus Merdicola faecigallinarum</name>
    <dbReference type="NCBI Taxonomy" id="2840862"/>
    <lineage>
        <taxon>Bacteria</taxon>
        <taxon>Bacillati</taxon>
        <taxon>Bacillota</taxon>
        <taxon>Clostridia</taxon>
        <taxon>Candidatus Merdicola</taxon>
    </lineage>
</organism>
<dbReference type="CDD" id="cd04496">
    <property type="entry name" value="SSB_OBF"/>
    <property type="match status" value="1"/>
</dbReference>
<dbReference type="NCBIfam" id="NF004476">
    <property type="entry name" value="PRK05813.1"/>
    <property type="match status" value="1"/>
</dbReference>
<sequence>MITNYSDNNHLVLVGKITSDKRFSHEIYGETFYIFDLEVPRLSGNADIIPITISERLITSEELTIGKKVLIEGQFRSYNSYENEKNRLILTVFAKDIKFEDEEVVENEEGKEKISNEVTLIGYICKKPIYRQTPFGREISDILLAVNRAYNKSDYIPAIAWGRNARFCQNIEVGTKVKITGRVQSRSYEKKFEDGTVETRVAYEVSIGSLEIIEEEEEKKEEVVKNEEAM</sequence>
<keyword evidence="1 2" id="KW-0238">DNA-binding</keyword>
<protein>
    <submittedName>
        <fullName evidence="3">Single-stranded DNA-binding protein</fullName>
    </submittedName>
</protein>
<evidence type="ECO:0000313" key="4">
    <source>
        <dbReference type="Proteomes" id="UP000824093"/>
    </source>
</evidence>
<dbReference type="GO" id="GO:0006260">
    <property type="term" value="P:DNA replication"/>
    <property type="evidence" value="ECO:0007669"/>
    <property type="project" value="InterPro"/>
</dbReference>
<proteinExistence type="predicted"/>
<accession>A0A9D1SA75</accession>
<gene>
    <name evidence="3" type="ORF">IAB70_05930</name>
</gene>
<evidence type="ECO:0000256" key="1">
    <source>
        <dbReference type="ARBA" id="ARBA00023125"/>
    </source>
</evidence>
<dbReference type="SUPFAM" id="SSF50249">
    <property type="entry name" value="Nucleic acid-binding proteins"/>
    <property type="match status" value="1"/>
</dbReference>
<dbReference type="InterPro" id="IPR011344">
    <property type="entry name" value="ssDNA-bd"/>
</dbReference>
<dbReference type="Proteomes" id="UP000824093">
    <property type="component" value="Unassembled WGS sequence"/>
</dbReference>
<dbReference type="GO" id="GO:0003697">
    <property type="term" value="F:single-stranded DNA binding"/>
    <property type="evidence" value="ECO:0007669"/>
    <property type="project" value="InterPro"/>
</dbReference>
<dbReference type="PROSITE" id="PS50935">
    <property type="entry name" value="SSB"/>
    <property type="match status" value="2"/>
</dbReference>
<reference evidence="3" key="1">
    <citation type="submission" date="2020-10" db="EMBL/GenBank/DDBJ databases">
        <authorList>
            <person name="Gilroy R."/>
        </authorList>
    </citation>
    <scope>NUCLEOTIDE SEQUENCE</scope>
    <source>
        <strain evidence="3">CHK195-15760</strain>
    </source>
</reference>
<dbReference type="EMBL" id="DVNH01000045">
    <property type="protein sequence ID" value="HIU52133.1"/>
    <property type="molecule type" value="Genomic_DNA"/>
</dbReference>
<dbReference type="PANTHER" id="PTHR10302:SF27">
    <property type="entry name" value="SINGLE-STRANDED DNA-BINDING PROTEIN"/>
    <property type="match status" value="1"/>
</dbReference>
<dbReference type="Pfam" id="PF00436">
    <property type="entry name" value="SSB"/>
    <property type="match status" value="1"/>
</dbReference>
<dbReference type="InterPro" id="IPR000424">
    <property type="entry name" value="Primosome_PriB/ssb"/>
</dbReference>
<dbReference type="AlphaFoldDB" id="A0A9D1SA75"/>
<dbReference type="InterPro" id="IPR012340">
    <property type="entry name" value="NA-bd_OB-fold"/>
</dbReference>
<evidence type="ECO:0000256" key="2">
    <source>
        <dbReference type="PROSITE-ProRule" id="PRU00252"/>
    </source>
</evidence>
<dbReference type="PANTHER" id="PTHR10302">
    <property type="entry name" value="SINGLE-STRANDED DNA-BINDING PROTEIN"/>
    <property type="match status" value="1"/>
</dbReference>
<reference evidence="3" key="2">
    <citation type="journal article" date="2021" name="PeerJ">
        <title>Extensive microbial diversity within the chicken gut microbiome revealed by metagenomics and culture.</title>
        <authorList>
            <person name="Gilroy R."/>
            <person name="Ravi A."/>
            <person name="Getino M."/>
            <person name="Pursley I."/>
            <person name="Horton D.L."/>
            <person name="Alikhan N.F."/>
            <person name="Baker D."/>
            <person name="Gharbi K."/>
            <person name="Hall N."/>
            <person name="Watson M."/>
            <person name="Adriaenssens E.M."/>
            <person name="Foster-Nyarko E."/>
            <person name="Jarju S."/>
            <person name="Secka A."/>
            <person name="Antonio M."/>
            <person name="Oren A."/>
            <person name="Chaudhuri R.R."/>
            <person name="La Ragione R."/>
            <person name="Hildebrand F."/>
            <person name="Pallen M.J."/>
        </authorList>
    </citation>
    <scope>NUCLEOTIDE SEQUENCE</scope>
    <source>
        <strain evidence="3">CHK195-15760</strain>
    </source>
</reference>